<accession>A0AAD4M248</accession>
<dbReference type="PANTHER" id="PTHR34693:SF1">
    <property type="entry name" value="PROTEIN PAR32"/>
    <property type="match status" value="1"/>
</dbReference>
<feature type="compositionally biased region" description="Polar residues" evidence="1">
    <location>
        <begin position="27"/>
        <end position="37"/>
    </location>
</feature>
<name>A0AAD4M248_9AGAM</name>
<proteinExistence type="predicted"/>
<feature type="region of interest" description="Disordered" evidence="1">
    <location>
        <begin position="109"/>
        <end position="154"/>
    </location>
</feature>
<dbReference type="EMBL" id="WTXG01000029">
    <property type="protein sequence ID" value="KAI0298403.1"/>
    <property type="molecule type" value="Genomic_DNA"/>
</dbReference>
<feature type="compositionally biased region" description="Basic and acidic residues" evidence="1">
    <location>
        <begin position="257"/>
        <end position="267"/>
    </location>
</feature>
<organism evidence="2 3">
    <name type="scientific">Multifurca ochricompacta</name>
    <dbReference type="NCBI Taxonomy" id="376703"/>
    <lineage>
        <taxon>Eukaryota</taxon>
        <taxon>Fungi</taxon>
        <taxon>Dikarya</taxon>
        <taxon>Basidiomycota</taxon>
        <taxon>Agaricomycotina</taxon>
        <taxon>Agaricomycetes</taxon>
        <taxon>Russulales</taxon>
        <taxon>Russulaceae</taxon>
        <taxon>Multifurca</taxon>
    </lineage>
</organism>
<sequence length="282" mass="30075">MSTSERSLSRGRGLQQSTGRGGVGNIRSPSIDRSSTGPDDYSDTRGRDPIPSRDLNEVISTGRGGAGNIRSPSRDASYPKNGSVDLSPVRSENRGRGYDQDVISAIDSAYDTGVHSSGRGGLGNITRQDSRSRSRSREPIHSSGRGGSGNMHLGELTEKDILEVDETERANHHLPPGLHSIGRGGLANLTLGELPSAEGAVRPHGANHPHATHAHEFESTGRGGAGNISSSRSPSRDPQRKDHGLTGFLHRVGHIGAHKDEHRHDNQDEFLVTGLDTRQPAL</sequence>
<feature type="compositionally biased region" description="Basic and acidic residues" evidence="1">
    <location>
        <begin position="42"/>
        <end position="56"/>
    </location>
</feature>
<dbReference type="PANTHER" id="PTHR34693">
    <property type="entry name" value="PROTEIN PAR32"/>
    <property type="match status" value="1"/>
</dbReference>
<protein>
    <submittedName>
        <fullName evidence="2">Uncharacterized protein</fullName>
    </submittedName>
</protein>
<dbReference type="AlphaFoldDB" id="A0AAD4M248"/>
<feature type="region of interest" description="Disordered" evidence="1">
    <location>
        <begin position="257"/>
        <end position="282"/>
    </location>
</feature>
<evidence type="ECO:0000256" key="1">
    <source>
        <dbReference type="SAM" id="MobiDB-lite"/>
    </source>
</evidence>
<evidence type="ECO:0000313" key="2">
    <source>
        <dbReference type="EMBL" id="KAI0298403.1"/>
    </source>
</evidence>
<reference evidence="2" key="1">
    <citation type="journal article" date="2022" name="New Phytol.">
        <title>Evolutionary transition to the ectomycorrhizal habit in the genomes of a hyperdiverse lineage of mushroom-forming fungi.</title>
        <authorList>
            <person name="Looney B."/>
            <person name="Miyauchi S."/>
            <person name="Morin E."/>
            <person name="Drula E."/>
            <person name="Courty P.E."/>
            <person name="Kohler A."/>
            <person name="Kuo A."/>
            <person name="LaButti K."/>
            <person name="Pangilinan J."/>
            <person name="Lipzen A."/>
            <person name="Riley R."/>
            <person name="Andreopoulos W."/>
            <person name="He G."/>
            <person name="Johnson J."/>
            <person name="Nolan M."/>
            <person name="Tritt A."/>
            <person name="Barry K.W."/>
            <person name="Grigoriev I.V."/>
            <person name="Nagy L.G."/>
            <person name="Hibbett D."/>
            <person name="Henrissat B."/>
            <person name="Matheny P.B."/>
            <person name="Labbe J."/>
            <person name="Martin F.M."/>
        </authorList>
    </citation>
    <scope>NUCLEOTIDE SEQUENCE</scope>
    <source>
        <strain evidence="2">BPL690</strain>
    </source>
</reference>
<feature type="region of interest" description="Disordered" evidence="1">
    <location>
        <begin position="197"/>
        <end position="244"/>
    </location>
</feature>
<feature type="compositionally biased region" description="Basic and acidic residues" evidence="1">
    <location>
        <begin position="234"/>
        <end position="244"/>
    </location>
</feature>
<gene>
    <name evidence="2" type="ORF">B0F90DRAFT_717163</name>
</gene>
<dbReference type="Pfam" id="PF12223">
    <property type="entry name" value="DUF3602"/>
    <property type="match status" value="3"/>
</dbReference>
<dbReference type="Proteomes" id="UP001203297">
    <property type="component" value="Unassembled WGS sequence"/>
</dbReference>
<comment type="caution">
    <text evidence="2">The sequence shown here is derived from an EMBL/GenBank/DDBJ whole genome shotgun (WGS) entry which is preliminary data.</text>
</comment>
<dbReference type="InterPro" id="IPR022024">
    <property type="entry name" value="DUF3602"/>
</dbReference>
<dbReference type="InterPro" id="IPR053203">
    <property type="entry name" value="Cisplatin_resist-associated"/>
</dbReference>
<keyword evidence="3" id="KW-1185">Reference proteome</keyword>
<feature type="region of interest" description="Disordered" evidence="1">
    <location>
        <begin position="1"/>
        <end position="97"/>
    </location>
</feature>
<evidence type="ECO:0000313" key="3">
    <source>
        <dbReference type="Proteomes" id="UP001203297"/>
    </source>
</evidence>
<feature type="compositionally biased region" description="Basic and acidic residues" evidence="1">
    <location>
        <begin position="128"/>
        <end position="140"/>
    </location>
</feature>